<accession>A0A1F5HE88</accession>
<evidence type="ECO:0000313" key="2">
    <source>
        <dbReference type="EMBL" id="OGE02474.1"/>
    </source>
</evidence>
<dbReference type="SUPFAM" id="SSF143422">
    <property type="entry name" value="Transposase IS200-like"/>
    <property type="match status" value="1"/>
</dbReference>
<reference evidence="2 3" key="1">
    <citation type="journal article" date="2016" name="Nat. Commun.">
        <title>Thousands of microbial genomes shed light on interconnected biogeochemical processes in an aquifer system.</title>
        <authorList>
            <person name="Anantharaman K."/>
            <person name="Brown C.T."/>
            <person name="Hug L.A."/>
            <person name="Sharon I."/>
            <person name="Castelle C.J."/>
            <person name="Probst A.J."/>
            <person name="Thomas B.C."/>
            <person name="Singh A."/>
            <person name="Wilkins M.J."/>
            <person name="Karaoz U."/>
            <person name="Brodie E.L."/>
            <person name="Williams K.H."/>
            <person name="Hubbard S.S."/>
            <person name="Banfield J.F."/>
        </authorList>
    </citation>
    <scope>NUCLEOTIDE SEQUENCE [LARGE SCALE GENOMIC DNA]</scope>
</reference>
<comment type="caution">
    <text evidence="2">The sequence shown here is derived from an EMBL/GenBank/DDBJ whole genome shotgun (WGS) entry which is preliminary data.</text>
</comment>
<feature type="domain" description="Transposase IS200-like" evidence="1">
    <location>
        <begin position="11"/>
        <end position="133"/>
    </location>
</feature>
<dbReference type="Pfam" id="PF01797">
    <property type="entry name" value="Y1_Tnp"/>
    <property type="match status" value="1"/>
</dbReference>
<evidence type="ECO:0000259" key="1">
    <source>
        <dbReference type="SMART" id="SM01321"/>
    </source>
</evidence>
<organism evidence="2 3">
    <name type="scientific">Candidatus Curtissbacteria bacterium RIFOXYA1_FULL_41_14</name>
    <dbReference type="NCBI Taxonomy" id="1797737"/>
    <lineage>
        <taxon>Bacteria</taxon>
        <taxon>Candidatus Curtissiibacteriota</taxon>
    </lineage>
</organism>
<dbReference type="Gene3D" id="3.30.70.1290">
    <property type="entry name" value="Transposase IS200-like"/>
    <property type="match status" value="1"/>
</dbReference>
<dbReference type="InterPro" id="IPR002686">
    <property type="entry name" value="Transposase_17"/>
</dbReference>
<dbReference type="PANTHER" id="PTHR34322:SF2">
    <property type="entry name" value="TRANSPOSASE IS200-LIKE DOMAIN-CONTAINING PROTEIN"/>
    <property type="match status" value="1"/>
</dbReference>
<dbReference type="PANTHER" id="PTHR34322">
    <property type="entry name" value="TRANSPOSASE, Y1_TNP DOMAIN-CONTAINING"/>
    <property type="match status" value="1"/>
</dbReference>
<dbReference type="AlphaFoldDB" id="A0A1F5HE88"/>
<gene>
    <name evidence="2" type="ORF">A2196_01440</name>
</gene>
<dbReference type="SMART" id="SM01321">
    <property type="entry name" value="Y1_Tnp"/>
    <property type="match status" value="1"/>
</dbReference>
<evidence type="ECO:0000313" key="3">
    <source>
        <dbReference type="Proteomes" id="UP000176751"/>
    </source>
</evidence>
<sequence length="207" mass="24646">MPSRNSLKLYLENGYYHVYNRGAGKSEIFLDDQDFRVFLHYLEKYLDPSSEHTLAKEIKLLAYCLMPNHFHLFIQQASKDGLIKLMRRLGTSYSMYFNNRYERSGTLFQGVYKAAIVESEAYFLHLSRYIHLNPTELTEDWKRYPYSSYRVYLGDIKFYWIDPAPILEFFKTARSSNNTLTKYFSYQSFVEDYPTNPKEDLEALTID</sequence>
<name>A0A1F5HE88_9BACT</name>
<dbReference type="InterPro" id="IPR036515">
    <property type="entry name" value="Transposase_17_sf"/>
</dbReference>
<dbReference type="Proteomes" id="UP000176751">
    <property type="component" value="Unassembled WGS sequence"/>
</dbReference>
<proteinExistence type="predicted"/>
<dbReference type="GO" id="GO:0006313">
    <property type="term" value="P:DNA transposition"/>
    <property type="evidence" value="ECO:0007669"/>
    <property type="project" value="InterPro"/>
</dbReference>
<dbReference type="GO" id="GO:0004803">
    <property type="term" value="F:transposase activity"/>
    <property type="evidence" value="ECO:0007669"/>
    <property type="project" value="InterPro"/>
</dbReference>
<protein>
    <recommendedName>
        <fullName evidence="1">Transposase IS200-like domain-containing protein</fullName>
    </recommendedName>
</protein>
<dbReference type="EMBL" id="MFCA01000013">
    <property type="protein sequence ID" value="OGE02474.1"/>
    <property type="molecule type" value="Genomic_DNA"/>
</dbReference>
<dbReference type="GO" id="GO:0003677">
    <property type="term" value="F:DNA binding"/>
    <property type="evidence" value="ECO:0007669"/>
    <property type="project" value="InterPro"/>
</dbReference>
<dbReference type="STRING" id="1797737.A2196_01440"/>